<accession>A0ABN2YD34</accession>
<dbReference type="Proteomes" id="UP001500443">
    <property type="component" value="Unassembled WGS sequence"/>
</dbReference>
<proteinExistence type="predicted"/>
<name>A0ABN2YD34_9ACTN</name>
<feature type="region of interest" description="Disordered" evidence="1">
    <location>
        <begin position="65"/>
        <end position="86"/>
    </location>
</feature>
<evidence type="ECO:0000256" key="1">
    <source>
        <dbReference type="SAM" id="MobiDB-lite"/>
    </source>
</evidence>
<evidence type="ECO:0000313" key="2">
    <source>
        <dbReference type="EMBL" id="GAA2125237.1"/>
    </source>
</evidence>
<reference evidence="2 3" key="1">
    <citation type="journal article" date="2019" name="Int. J. Syst. Evol. Microbiol.">
        <title>The Global Catalogue of Microorganisms (GCM) 10K type strain sequencing project: providing services to taxonomists for standard genome sequencing and annotation.</title>
        <authorList>
            <consortium name="The Broad Institute Genomics Platform"/>
            <consortium name="The Broad Institute Genome Sequencing Center for Infectious Disease"/>
            <person name="Wu L."/>
            <person name="Ma J."/>
        </authorList>
    </citation>
    <scope>NUCLEOTIDE SEQUENCE [LARGE SCALE GENOMIC DNA]</scope>
    <source>
        <strain evidence="2 3">JCM 15481</strain>
    </source>
</reference>
<feature type="region of interest" description="Disordered" evidence="1">
    <location>
        <begin position="1"/>
        <end position="21"/>
    </location>
</feature>
<sequence>MLGTQPFDVAQPDAGTNRRGLWRTGSRCGECGAGGGGEECSAAHRGLRGFFGRPSPRYEAEVYRRSVENSLQADPLPGMGPPDRPG</sequence>
<protein>
    <submittedName>
        <fullName evidence="2">Uncharacterized protein</fullName>
    </submittedName>
</protein>
<dbReference type="EMBL" id="BAAAPF010000087">
    <property type="protein sequence ID" value="GAA2125237.1"/>
    <property type="molecule type" value="Genomic_DNA"/>
</dbReference>
<keyword evidence="3" id="KW-1185">Reference proteome</keyword>
<gene>
    <name evidence="2" type="ORF">GCM10009802_30610</name>
</gene>
<evidence type="ECO:0000313" key="3">
    <source>
        <dbReference type="Proteomes" id="UP001500443"/>
    </source>
</evidence>
<organism evidence="2 3">
    <name type="scientific">Streptomyces synnematoformans</name>
    <dbReference type="NCBI Taxonomy" id="415721"/>
    <lineage>
        <taxon>Bacteria</taxon>
        <taxon>Bacillati</taxon>
        <taxon>Actinomycetota</taxon>
        <taxon>Actinomycetes</taxon>
        <taxon>Kitasatosporales</taxon>
        <taxon>Streptomycetaceae</taxon>
        <taxon>Streptomyces</taxon>
    </lineage>
</organism>
<comment type="caution">
    <text evidence="2">The sequence shown here is derived from an EMBL/GenBank/DDBJ whole genome shotgun (WGS) entry which is preliminary data.</text>
</comment>